<name>A0A6N2C6A0_SOLCI</name>
<comment type="caution">
    <text evidence="13">The sequence shown here is derived from an EMBL/GenBank/DDBJ whole genome shotgun (WGS) entry which is preliminary data.</text>
</comment>
<dbReference type="Gene3D" id="3.80.10.10">
    <property type="entry name" value="Ribonuclease Inhibitor"/>
    <property type="match status" value="4"/>
</dbReference>
<evidence type="ECO:0000256" key="2">
    <source>
        <dbReference type="ARBA" id="ARBA00009592"/>
    </source>
</evidence>
<evidence type="ECO:0000256" key="5">
    <source>
        <dbReference type="ARBA" id="ARBA00022692"/>
    </source>
</evidence>
<dbReference type="InterPro" id="IPR001611">
    <property type="entry name" value="Leu-rich_rpt"/>
</dbReference>
<evidence type="ECO:0000256" key="6">
    <source>
        <dbReference type="ARBA" id="ARBA00022729"/>
    </source>
</evidence>
<evidence type="ECO:0000256" key="3">
    <source>
        <dbReference type="ARBA" id="ARBA00022475"/>
    </source>
</evidence>
<evidence type="ECO:0000259" key="12">
    <source>
        <dbReference type="Pfam" id="PF08263"/>
    </source>
</evidence>
<dbReference type="EMBL" id="RXGB01000583">
    <property type="protein sequence ID" value="TMX02715.1"/>
    <property type="molecule type" value="Genomic_DNA"/>
</dbReference>
<proteinExistence type="inferred from homology"/>
<dbReference type="Pfam" id="PF13855">
    <property type="entry name" value="LRR_8"/>
    <property type="match status" value="3"/>
</dbReference>
<keyword evidence="5 11" id="KW-0812">Transmembrane</keyword>
<dbReference type="SMART" id="SM00369">
    <property type="entry name" value="LRR_TYP"/>
    <property type="match status" value="8"/>
</dbReference>
<dbReference type="InterPro" id="IPR003591">
    <property type="entry name" value="Leu-rich_rpt_typical-subtyp"/>
</dbReference>
<evidence type="ECO:0000256" key="10">
    <source>
        <dbReference type="ARBA" id="ARBA00023180"/>
    </source>
</evidence>
<dbReference type="FunFam" id="3.80.10.10:FF:000111">
    <property type="entry name" value="LRR receptor-like serine/threonine-protein kinase ERECTA"/>
    <property type="match status" value="1"/>
</dbReference>
<keyword evidence="7" id="KW-0677">Repeat</keyword>
<dbReference type="PRINTS" id="PR00019">
    <property type="entry name" value="LEURICHRPT"/>
</dbReference>
<dbReference type="GO" id="GO:0005886">
    <property type="term" value="C:plasma membrane"/>
    <property type="evidence" value="ECO:0007669"/>
    <property type="project" value="UniProtKB-SubCell"/>
</dbReference>
<dbReference type="PANTHER" id="PTHR48063">
    <property type="entry name" value="LRR RECEPTOR-LIKE KINASE"/>
    <property type="match status" value="1"/>
</dbReference>
<keyword evidence="4" id="KW-0433">Leucine-rich repeat</keyword>
<comment type="subcellular location">
    <subcellularLocation>
        <location evidence="1">Cell membrane</location>
        <topology evidence="1">Single-pass type I membrane protein</topology>
    </subcellularLocation>
</comment>
<organism evidence="13">
    <name type="scientific">Solanum chilense</name>
    <name type="common">Tomato</name>
    <name type="synonym">Lycopersicon chilense</name>
    <dbReference type="NCBI Taxonomy" id="4083"/>
    <lineage>
        <taxon>Eukaryota</taxon>
        <taxon>Viridiplantae</taxon>
        <taxon>Streptophyta</taxon>
        <taxon>Embryophyta</taxon>
        <taxon>Tracheophyta</taxon>
        <taxon>Spermatophyta</taxon>
        <taxon>Magnoliopsida</taxon>
        <taxon>eudicotyledons</taxon>
        <taxon>Gunneridae</taxon>
        <taxon>Pentapetalae</taxon>
        <taxon>asterids</taxon>
        <taxon>lamiids</taxon>
        <taxon>Solanales</taxon>
        <taxon>Solanaceae</taxon>
        <taxon>Solanoideae</taxon>
        <taxon>Solaneae</taxon>
        <taxon>Solanum</taxon>
        <taxon>Solanum subgen. Lycopersicon</taxon>
    </lineage>
</organism>
<keyword evidence="9 11" id="KW-0472">Membrane</keyword>
<gene>
    <name evidence="13" type="ORF">EJD97_020214</name>
</gene>
<evidence type="ECO:0000256" key="8">
    <source>
        <dbReference type="ARBA" id="ARBA00022989"/>
    </source>
</evidence>
<evidence type="ECO:0000313" key="13">
    <source>
        <dbReference type="EMBL" id="TMX02715.1"/>
    </source>
</evidence>
<comment type="similarity">
    <text evidence="2">Belongs to the RLP family.</text>
</comment>
<dbReference type="Pfam" id="PF08263">
    <property type="entry name" value="LRRNT_2"/>
    <property type="match status" value="1"/>
</dbReference>
<dbReference type="Pfam" id="PF00560">
    <property type="entry name" value="LRR_1"/>
    <property type="match status" value="4"/>
</dbReference>
<evidence type="ECO:0000256" key="1">
    <source>
        <dbReference type="ARBA" id="ARBA00004251"/>
    </source>
</evidence>
<dbReference type="InterPro" id="IPR032675">
    <property type="entry name" value="LRR_dom_sf"/>
</dbReference>
<evidence type="ECO:0000256" key="9">
    <source>
        <dbReference type="ARBA" id="ARBA00023136"/>
    </source>
</evidence>
<dbReference type="FunFam" id="3.80.10.10:FF:000095">
    <property type="entry name" value="LRR receptor-like serine/threonine-protein kinase GSO1"/>
    <property type="match status" value="2"/>
</dbReference>
<dbReference type="AlphaFoldDB" id="A0A6N2C6A0"/>
<dbReference type="PANTHER" id="PTHR48063:SF98">
    <property type="entry name" value="LRR RECEPTOR-LIKE SERINE_THREONINE-PROTEIN KINASE FLS2"/>
    <property type="match status" value="1"/>
</dbReference>
<evidence type="ECO:0000256" key="11">
    <source>
        <dbReference type="SAM" id="Phobius"/>
    </source>
</evidence>
<evidence type="ECO:0000256" key="7">
    <source>
        <dbReference type="ARBA" id="ARBA00022737"/>
    </source>
</evidence>
<keyword evidence="3" id="KW-1003">Cell membrane</keyword>
<keyword evidence="8 11" id="KW-1133">Transmembrane helix</keyword>
<keyword evidence="10" id="KW-0325">Glycoprotein</keyword>
<keyword evidence="6" id="KW-0732">Signal</keyword>
<evidence type="ECO:0000256" key="4">
    <source>
        <dbReference type="ARBA" id="ARBA00022614"/>
    </source>
</evidence>
<dbReference type="GO" id="GO:0050832">
    <property type="term" value="P:defense response to fungus"/>
    <property type="evidence" value="ECO:0007669"/>
    <property type="project" value="UniProtKB-ARBA"/>
</dbReference>
<dbReference type="SUPFAM" id="SSF52047">
    <property type="entry name" value="RNI-like"/>
    <property type="match status" value="2"/>
</dbReference>
<accession>A0A6N2C6A0</accession>
<dbReference type="InterPro" id="IPR013210">
    <property type="entry name" value="LRR_N_plant-typ"/>
</dbReference>
<feature type="transmembrane region" description="Helical" evidence="11">
    <location>
        <begin position="896"/>
        <end position="919"/>
    </location>
</feature>
<reference evidence="13" key="1">
    <citation type="submission" date="2019-05" db="EMBL/GenBank/DDBJ databases">
        <title>The de novo reference genome and transcriptome assemblies of the wild tomato species Solanum chilense.</title>
        <authorList>
            <person name="Stam R."/>
            <person name="Nosenko T."/>
            <person name="Hoerger A.C."/>
            <person name="Stephan W."/>
            <person name="Seidel M.A."/>
            <person name="Kuhn J.M.M."/>
            <person name="Haberer G."/>
            <person name="Tellier A."/>
        </authorList>
    </citation>
    <scope>NUCLEOTIDE SEQUENCE</scope>
    <source>
        <tissue evidence="13">Mature leaves</tissue>
    </source>
</reference>
<sequence>MYIYIMPFFGTFFSYNFTKMRGLYYIVLVLFTVKFCSCSGICKENEKTALLRLKKEANDPTNVLSSWVDKEDCCNWEGVFCHNVTGSVIELSINGWNWTELKGLKIDDFQWLSSLDNLDSLDMSGVDLSEATNWTEVISMLPSLVNLRFSNCSLHSIPPLFDHNSSDLENLDLSLNNFGSPIPGWVFGFGSLVSLEFTGSNFTGSFPEGPFNLTSFTTLRASSNSFGSVLPQWLFDLSNLEYLDLSFSGLEGPIPNGVGDFTKLTYLSLASNNLNSTIPDWLYGCKNLETLIMKDNSLEGTVSDSISNLTSLISIDMSENFLSGKLPSVIGKLWKLEDLDLSENRFEGVVSEVFNTMNGCPPIGSGNCSSLRTLRLNDNKLIGNLPKSFGQLPNLQFCFMSNNRLEGVLTEEHFTNLTNLKFFSASKSNLTLRVSSDWIPSFQASDIVMGGWRLGPDFPLWIQTQQSIMNLDISNAGIVGEVPTWFWNLSSQIRFLNMSHNHLIGEIPTFSISDSSMGSGGPWLIYLSSNNFSGSLPHIPTMVTELDLSDNSFLKGLTSFLCDKKNESYMLEILHLGGNRFSEEIPDCWMSWPELRVVNLGENKLTGGIPRSIGALSNLKSLDLKRNRLSGPLPSSLNNCTRLWKIDMNENELDGNLPPWFGTLSKLIVLSLRSNKFDGELAPELCKLNDLQILDLANNNLFGAIPRCVNNFTAMVNGRKEIRDGDDEMDYSYYVGVFRESARIATKGNMYQYDTILSLFTSMDLSNNSLSGNIPMSLTSLVGLRSFNFSHNQLTSSIPRDIDKMKVLESLDISNNQLSGEIPQSISSLSSLSYLNVSHNKLSGQIPVSTQLQSFSPFSFTGNKLCGLPLVERCSKNPEVENEEDEEEDDDNEVEWFYVSMAIGFIVAFWGVSAPLLFIRPWRHAYYGFLDRKWKSWHT</sequence>
<feature type="domain" description="Leucine-rich repeat-containing N-terminal plant-type" evidence="12">
    <location>
        <begin position="45"/>
        <end position="81"/>
    </location>
</feature>
<dbReference type="InterPro" id="IPR046956">
    <property type="entry name" value="RLP23-like"/>
</dbReference>
<protein>
    <recommendedName>
        <fullName evidence="12">Leucine-rich repeat-containing N-terminal plant-type domain-containing protein</fullName>
    </recommendedName>
</protein>